<comment type="caution">
    <text evidence="4">The sequence shown here is derived from an EMBL/GenBank/DDBJ whole genome shotgun (WGS) entry which is preliminary data.</text>
</comment>
<evidence type="ECO:0000256" key="2">
    <source>
        <dbReference type="ARBA" id="ARBA00023315"/>
    </source>
</evidence>
<evidence type="ECO:0000259" key="3">
    <source>
        <dbReference type="PROSITE" id="PS51186"/>
    </source>
</evidence>
<proteinExistence type="predicted"/>
<dbReference type="CDD" id="cd04301">
    <property type="entry name" value="NAT_SF"/>
    <property type="match status" value="1"/>
</dbReference>
<protein>
    <submittedName>
        <fullName evidence="4">Ribosomal protein S18 acetylase RimI-like enzyme</fullName>
    </submittedName>
</protein>
<dbReference type="Proteomes" id="UP001230005">
    <property type="component" value="Unassembled WGS sequence"/>
</dbReference>
<dbReference type="RefSeq" id="WP_307327007.1">
    <property type="nucleotide sequence ID" value="NZ_JAUSUG010000012.1"/>
</dbReference>
<feature type="domain" description="N-acetyltransferase" evidence="3">
    <location>
        <begin position="8"/>
        <end position="159"/>
    </location>
</feature>
<dbReference type="EMBL" id="JAUSUG010000012">
    <property type="protein sequence ID" value="MDQ0255829.1"/>
    <property type="molecule type" value="Genomic_DNA"/>
</dbReference>
<dbReference type="PROSITE" id="PS51186">
    <property type="entry name" value="GNAT"/>
    <property type="match status" value="1"/>
</dbReference>
<organism evidence="4 5">
    <name type="scientific">Evansella vedderi</name>
    <dbReference type="NCBI Taxonomy" id="38282"/>
    <lineage>
        <taxon>Bacteria</taxon>
        <taxon>Bacillati</taxon>
        <taxon>Bacillota</taxon>
        <taxon>Bacilli</taxon>
        <taxon>Bacillales</taxon>
        <taxon>Bacillaceae</taxon>
        <taxon>Evansella</taxon>
    </lineage>
</organism>
<dbReference type="InterPro" id="IPR000182">
    <property type="entry name" value="GNAT_dom"/>
</dbReference>
<dbReference type="InterPro" id="IPR016181">
    <property type="entry name" value="Acyl_CoA_acyltransferase"/>
</dbReference>
<gene>
    <name evidence="4" type="ORF">J2S74_003211</name>
</gene>
<accession>A0ABT9ZX70</accession>
<dbReference type="PANTHER" id="PTHR43877">
    <property type="entry name" value="AMINOALKYLPHOSPHONATE N-ACETYLTRANSFERASE-RELATED-RELATED"/>
    <property type="match status" value="1"/>
</dbReference>
<dbReference type="SUPFAM" id="SSF55729">
    <property type="entry name" value="Acyl-CoA N-acyltransferases (Nat)"/>
    <property type="match status" value="1"/>
</dbReference>
<dbReference type="Gene3D" id="3.40.630.30">
    <property type="match status" value="1"/>
</dbReference>
<dbReference type="InterPro" id="IPR050832">
    <property type="entry name" value="Bact_Acetyltransf"/>
</dbReference>
<keyword evidence="2" id="KW-0012">Acyltransferase</keyword>
<name>A0ABT9ZX70_9BACI</name>
<dbReference type="Pfam" id="PF00583">
    <property type="entry name" value="Acetyltransf_1"/>
    <property type="match status" value="1"/>
</dbReference>
<keyword evidence="5" id="KW-1185">Reference proteome</keyword>
<evidence type="ECO:0000313" key="5">
    <source>
        <dbReference type="Proteomes" id="UP001230005"/>
    </source>
</evidence>
<evidence type="ECO:0000256" key="1">
    <source>
        <dbReference type="ARBA" id="ARBA00022679"/>
    </source>
</evidence>
<keyword evidence="1" id="KW-0808">Transferase</keyword>
<evidence type="ECO:0000313" key="4">
    <source>
        <dbReference type="EMBL" id="MDQ0255829.1"/>
    </source>
</evidence>
<sequence>MKTEKEKVTIVTYQPKLAKAVADMWNKSREGWGGHSEVRTEEQVLSQEENSTNRKTYIALEGEEAIGYCGLSQYREDVGALYIPLLNVRTDYHGKKIGKKLVLTALEETIKEGWPRLDLNTWPGNTKAVPLYKKCGFFWENRDDSVHLMNFLPTVLTAPLLEDFFQMADWYRDSVREIKVEPDGRKQNDFEIYEYCWKKDARFLNVAIEKTSRGICALENEEFTLRMELDQHKLVFGKSYPVRFLVENHTNKAISISIKGEAHRNIQFDFAASTRVSEAKWIEGSFYIDPTHDEQGSRKTHPSVTAVVTVNGKAITLKTGILPMAPVKCRGKLDGMFSPLHVKQTAYVELENNCPSPVKMKFQLPAKENVRFEQLHWEVPLSEKEKYTLSIPYILEQSAFFDEELEIEVQLENGEVITYHQRLSFPFNAIGSKIYGECHEYYHLFSGMTHIALKKENNGLLYERGRLNKSDYWLFYPKLGKPFSEEYSIMKPDNVSFYEDRNKVGMKLTYPSHDFPGAVLHRIIELSGEGLMSQHYVIENTGKTSYADVHLNFQLSFPLANTYLPYGEEVVFSEGTYNHEVGVWEEKKLSEGWLFSNTDGKNAALVWNKEIPIHFLHWHIQFFEEKWETLSPNTSVQSEKVWFGQNVFSTVEEVRAFSLGVNQTVKHSPVSTLTFESKDGSFIGEKEGIVSFKSNVTRGAEVDLAVTVDDTHVKSFIQDHSEEIPEWDVTIPLEEGKTITEVKLQGSLSSQVIDKKALVFQTTGEKIKEEVLEVDGHQSFEVNNGLFTFKAAPSFYPGIYSLGDKEAEWLDSSFPTAKPKSWWNPWVGGMNYGLEKLIERKMIDLPSEAQFVKVTDQFQREWTGIQITTTVTDHETYGGLVYHQYAVTQPGLPVLALFSSIDQGTGFHFYGVVEHIMFNLSPGESLGDLGVLVEGNETNYYRHHQHETNLYQLEGGIFERKGVKNKLHFIPNRQTVDMEVYMNQDVILCATDELHHTKAGDLEVSEPHLFVLSEKTYPLEKFKELQSLRFNTGN</sequence>
<reference evidence="4 5" key="1">
    <citation type="submission" date="2023-07" db="EMBL/GenBank/DDBJ databases">
        <title>Genomic Encyclopedia of Type Strains, Phase IV (KMG-IV): sequencing the most valuable type-strain genomes for metagenomic binning, comparative biology and taxonomic classification.</title>
        <authorList>
            <person name="Goeker M."/>
        </authorList>
    </citation>
    <scope>NUCLEOTIDE SEQUENCE [LARGE SCALE GENOMIC DNA]</scope>
    <source>
        <strain evidence="4 5">DSM 9768</strain>
    </source>
</reference>